<gene>
    <name evidence="1" type="ORF">Sangu_3211000</name>
</gene>
<sequence>MFFELKKDVIELLDVHRRFRISNSVEMADFESFLLIVPGQGMDSSIQETLLSTEVEQKGDLKGRICEESKKIWRVALPSIVSRVTSFGTIVVTQSFVGHISSVDLAGYALVQTLSVRFVNGIVIGMSSARQRKLYAAKLLERNSIT</sequence>
<organism evidence="1">
    <name type="scientific">Sesamum angustifolium</name>
    <dbReference type="NCBI Taxonomy" id="2727405"/>
    <lineage>
        <taxon>Eukaryota</taxon>
        <taxon>Viridiplantae</taxon>
        <taxon>Streptophyta</taxon>
        <taxon>Embryophyta</taxon>
        <taxon>Tracheophyta</taxon>
        <taxon>Spermatophyta</taxon>
        <taxon>Magnoliopsida</taxon>
        <taxon>eudicotyledons</taxon>
        <taxon>Gunneridae</taxon>
        <taxon>Pentapetalae</taxon>
        <taxon>asterids</taxon>
        <taxon>lamiids</taxon>
        <taxon>Lamiales</taxon>
        <taxon>Pedaliaceae</taxon>
        <taxon>Sesamum</taxon>
    </lineage>
</organism>
<proteinExistence type="predicted"/>
<reference evidence="1" key="1">
    <citation type="submission" date="2020-06" db="EMBL/GenBank/DDBJ databases">
        <authorList>
            <person name="Li T."/>
            <person name="Hu X."/>
            <person name="Zhang T."/>
            <person name="Song X."/>
            <person name="Zhang H."/>
            <person name="Dai N."/>
            <person name="Sheng W."/>
            <person name="Hou X."/>
            <person name="Wei L."/>
        </authorList>
    </citation>
    <scope>NUCLEOTIDE SEQUENCE</scope>
    <source>
        <strain evidence="1">G01</strain>
        <tissue evidence="1">Leaf</tissue>
    </source>
</reference>
<dbReference type="AlphaFoldDB" id="A0AAW2JJX9"/>
<reference evidence="1" key="2">
    <citation type="journal article" date="2024" name="Plant">
        <title>Genomic evolution and insights into agronomic trait innovations of Sesamum species.</title>
        <authorList>
            <person name="Miao H."/>
            <person name="Wang L."/>
            <person name="Qu L."/>
            <person name="Liu H."/>
            <person name="Sun Y."/>
            <person name="Le M."/>
            <person name="Wang Q."/>
            <person name="Wei S."/>
            <person name="Zheng Y."/>
            <person name="Lin W."/>
            <person name="Duan Y."/>
            <person name="Cao H."/>
            <person name="Xiong S."/>
            <person name="Wang X."/>
            <person name="Wei L."/>
            <person name="Li C."/>
            <person name="Ma Q."/>
            <person name="Ju M."/>
            <person name="Zhao R."/>
            <person name="Li G."/>
            <person name="Mu C."/>
            <person name="Tian Q."/>
            <person name="Mei H."/>
            <person name="Zhang T."/>
            <person name="Gao T."/>
            <person name="Zhang H."/>
        </authorList>
    </citation>
    <scope>NUCLEOTIDE SEQUENCE</scope>
    <source>
        <strain evidence="1">G01</strain>
    </source>
</reference>
<dbReference type="EMBL" id="JACGWK010000808">
    <property type="protein sequence ID" value="KAL0294779.1"/>
    <property type="molecule type" value="Genomic_DNA"/>
</dbReference>
<accession>A0AAW2JJX9</accession>
<protein>
    <submittedName>
        <fullName evidence="1">Protein DETOXIFICATION 25</fullName>
    </submittedName>
</protein>
<evidence type="ECO:0000313" key="1">
    <source>
        <dbReference type="EMBL" id="KAL0294779.1"/>
    </source>
</evidence>
<name>A0AAW2JJX9_9LAMI</name>
<comment type="caution">
    <text evidence="1">The sequence shown here is derived from an EMBL/GenBank/DDBJ whole genome shotgun (WGS) entry which is preliminary data.</text>
</comment>